<reference evidence="1 2" key="1">
    <citation type="journal article" date="2007" name="Science">
        <title>Sea anemone genome reveals ancestral eumetazoan gene repertoire and genomic organization.</title>
        <authorList>
            <person name="Putnam N.H."/>
            <person name="Srivastava M."/>
            <person name="Hellsten U."/>
            <person name="Dirks B."/>
            <person name="Chapman J."/>
            <person name="Salamov A."/>
            <person name="Terry A."/>
            <person name="Shapiro H."/>
            <person name="Lindquist E."/>
            <person name="Kapitonov V.V."/>
            <person name="Jurka J."/>
            <person name="Genikhovich G."/>
            <person name="Grigoriev I.V."/>
            <person name="Lucas S.M."/>
            <person name="Steele R.E."/>
            <person name="Finnerty J.R."/>
            <person name="Technau U."/>
            <person name="Martindale M.Q."/>
            <person name="Rokhsar D.S."/>
        </authorList>
    </citation>
    <scope>NUCLEOTIDE SEQUENCE [LARGE SCALE GENOMIC DNA]</scope>
    <source>
        <strain evidence="2">CH2 X CH6</strain>
    </source>
</reference>
<sequence length="258" mass="29876">MSYANAPHTINKPPIEFKTLPLLLGENSEELSSGRHTFIINSNFSGSEFDQILHHNQKNNTIFFGKQAVHEKRVHFVKPCFAFQDFSSRDVFKRSHAKANKGLLFSGNLNKSKNLDIPFEKYNRFDLESLTDDECLSEFRFIKNDLYRLNEALNFPDQITCPNHLTVDGMEALCMTLRRFAYPCRYEDLVPRFARAVPQISMVVHEAVSYIYTNYRRLYRSRTERPFSLQPFDENCGMTLSASATPSHTFPRSVDPNL</sequence>
<accession>A7SRM6</accession>
<dbReference type="Proteomes" id="UP000001593">
    <property type="component" value="Unassembled WGS sequence"/>
</dbReference>
<protein>
    <submittedName>
        <fullName evidence="1">Uncharacterized protein</fullName>
    </submittedName>
</protein>
<gene>
    <name evidence="1" type="ORF">NEMVEDRAFT_v1g216371</name>
</gene>
<dbReference type="InParanoid" id="A7SRM6"/>
<dbReference type="PhylomeDB" id="A7SRM6"/>
<proteinExistence type="predicted"/>
<evidence type="ECO:0000313" key="1">
    <source>
        <dbReference type="EMBL" id="EDO33658.1"/>
    </source>
</evidence>
<keyword evidence="2" id="KW-1185">Reference proteome</keyword>
<dbReference type="PANTHER" id="PTHR34615:SF1">
    <property type="entry name" value="PX DOMAIN-CONTAINING PROTEIN"/>
    <property type="match status" value="1"/>
</dbReference>
<organism evidence="1 2">
    <name type="scientific">Nematostella vectensis</name>
    <name type="common">Starlet sea anemone</name>
    <dbReference type="NCBI Taxonomy" id="45351"/>
    <lineage>
        <taxon>Eukaryota</taxon>
        <taxon>Metazoa</taxon>
        <taxon>Cnidaria</taxon>
        <taxon>Anthozoa</taxon>
        <taxon>Hexacorallia</taxon>
        <taxon>Actiniaria</taxon>
        <taxon>Edwardsiidae</taxon>
        <taxon>Nematostella</taxon>
    </lineage>
</organism>
<dbReference type="PANTHER" id="PTHR34615">
    <property type="entry name" value="PX DOMAIN-CONTAINING PROTEIN"/>
    <property type="match status" value="1"/>
</dbReference>
<evidence type="ECO:0000313" key="2">
    <source>
        <dbReference type="Proteomes" id="UP000001593"/>
    </source>
</evidence>
<name>A7SRM6_NEMVE</name>
<dbReference type="HOGENOM" id="CLU_1078903_0_0_1"/>
<dbReference type="EMBL" id="DS469764">
    <property type="protein sequence ID" value="EDO33658.1"/>
    <property type="molecule type" value="Genomic_DNA"/>
</dbReference>
<dbReference type="AlphaFoldDB" id="A7SRM6"/>